<dbReference type="PROSITE" id="PS00856">
    <property type="entry name" value="GUANYLATE_KINASE_1"/>
    <property type="match status" value="1"/>
</dbReference>
<evidence type="ECO:0000256" key="3">
    <source>
        <dbReference type="ARBA" id="ARBA00005790"/>
    </source>
</evidence>
<dbReference type="InterPro" id="IPR008145">
    <property type="entry name" value="GK/Ca_channel_bsu"/>
</dbReference>
<evidence type="ECO:0000256" key="9">
    <source>
        <dbReference type="ARBA" id="ARBA00022777"/>
    </source>
</evidence>
<dbReference type="NCBIfam" id="TIGR03263">
    <property type="entry name" value="guanyl_kin"/>
    <property type="match status" value="1"/>
</dbReference>
<dbReference type="SUPFAM" id="SSF52540">
    <property type="entry name" value="P-loop containing nucleoside triphosphate hydrolases"/>
    <property type="match status" value="1"/>
</dbReference>
<reference evidence="15" key="2">
    <citation type="submission" date="2021-04" db="EMBL/GenBank/DDBJ databases">
        <authorList>
            <person name="Gilroy R."/>
        </authorList>
    </citation>
    <scope>NUCLEOTIDE SEQUENCE</scope>
    <source>
        <strain evidence="15">5933</strain>
    </source>
</reference>
<evidence type="ECO:0000256" key="12">
    <source>
        <dbReference type="ARBA" id="ARBA00048594"/>
    </source>
</evidence>
<dbReference type="AlphaFoldDB" id="A0A9D2Q565"/>
<dbReference type="InterPro" id="IPR008144">
    <property type="entry name" value="Guanylate_kin-like_dom"/>
</dbReference>
<comment type="catalytic activity">
    <reaction evidence="12 13">
        <text>GMP + ATP = GDP + ADP</text>
        <dbReference type="Rhea" id="RHEA:20780"/>
        <dbReference type="ChEBI" id="CHEBI:30616"/>
        <dbReference type="ChEBI" id="CHEBI:58115"/>
        <dbReference type="ChEBI" id="CHEBI:58189"/>
        <dbReference type="ChEBI" id="CHEBI:456216"/>
        <dbReference type="EC" id="2.7.4.8"/>
    </reaction>
</comment>
<comment type="function">
    <text evidence="1 13">Essential for recycling GMP and indirectly, cGMP.</text>
</comment>
<evidence type="ECO:0000313" key="15">
    <source>
        <dbReference type="EMBL" id="HJC71645.1"/>
    </source>
</evidence>
<evidence type="ECO:0000256" key="6">
    <source>
        <dbReference type="ARBA" id="ARBA00022490"/>
    </source>
</evidence>
<name>A0A9D2Q565_9FIRM</name>
<dbReference type="InterPro" id="IPR027417">
    <property type="entry name" value="P-loop_NTPase"/>
</dbReference>
<dbReference type="InterPro" id="IPR020590">
    <property type="entry name" value="Guanylate_kinase_CS"/>
</dbReference>
<feature type="binding site" evidence="13">
    <location>
        <begin position="12"/>
        <end position="19"/>
    </location>
    <ligand>
        <name>ATP</name>
        <dbReference type="ChEBI" id="CHEBI:30616"/>
    </ligand>
</feature>
<dbReference type="GO" id="GO:0005524">
    <property type="term" value="F:ATP binding"/>
    <property type="evidence" value="ECO:0007669"/>
    <property type="project" value="UniProtKB-UniRule"/>
</dbReference>
<dbReference type="Gene3D" id="3.40.50.300">
    <property type="entry name" value="P-loop containing nucleotide triphosphate hydrolases"/>
    <property type="match status" value="1"/>
</dbReference>
<keyword evidence="8 13" id="KW-0547">Nucleotide-binding</keyword>
<comment type="caution">
    <text evidence="15">The sequence shown here is derived from an EMBL/GenBank/DDBJ whole genome shotgun (WGS) entry which is preliminary data.</text>
</comment>
<gene>
    <name evidence="13 15" type="primary">gmk</name>
    <name evidence="15" type="ORF">H9698_02465</name>
</gene>
<dbReference type="PANTHER" id="PTHR23117">
    <property type="entry name" value="GUANYLATE KINASE-RELATED"/>
    <property type="match status" value="1"/>
</dbReference>
<evidence type="ECO:0000256" key="8">
    <source>
        <dbReference type="ARBA" id="ARBA00022741"/>
    </source>
</evidence>
<dbReference type="Gene3D" id="3.30.63.10">
    <property type="entry name" value="Guanylate Kinase phosphate binding domain"/>
    <property type="match status" value="1"/>
</dbReference>
<evidence type="ECO:0000256" key="7">
    <source>
        <dbReference type="ARBA" id="ARBA00022679"/>
    </source>
</evidence>
<evidence type="ECO:0000256" key="1">
    <source>
        <dbReference type="ARBA" id="ARBA00003531"/>
    </source>
</evidence>
<dbReference type="PANTHER" id="PTHR23117:SF13">
    <property type="entry name" value="GUANYLATE KINASE"/>
    <property type="match status" value="1"/>
</dbReference>
<evidence type="ECO:0000256" key="5">
    <source>
        <dbReference type="ARBA" id="ARBA00016296"/>
    </source>
</evidence>
<sequence>MNKERCLLVISGPSGAGKDTVVKKMLEKHPEIEMSVSATTRAPREKEVNGVDYYFLPKEEFERRLAQGDVLEHVQYCDNYYGTLKSEIEQRMEKGVTTVLIIEVYGAANIKKIYPESTLIFVMPPNEEELARRLRSRGTESEEVIQQRLHRAKEELGRVGDYDFAVTNVDADVCAQEVYEILCSRQGR</sequence>
<proteinExistence type="inferred from homology"/>
<dbReference type="EMBL" id="DWWA01000016">
    <property type="protein sequence ID" value="HJC71645.1"/>
    <property type="molecule type" value="Genomic_DNA"/>
</dbReference>
<evidence type="ECO:0000256" key="2">
    <source>
        <dbReference type="ARBA" id="ARBA00004496"/>
    </source>
</evidence>
<dbReference type="PROSITE" id="PS50052">
    <property type="entry name" value="GUANYLATE_KINASE_2"/>
    <property type="match status" value="1"/>
</dbReference>
<evidence type="ECO:0000256" key="13">
    <source>
        <dbReference type="HAMAP-Rule" id="MF_00328"/>
    </source>
</evidence>
<dbReference type="HAMAP" id="MF_00328">
    <property type="entry name" value="Guanylate_kinase"/>
    <property type="match status" value="1"/>
</dbReference>
<organism evidence="15 16">
    <name type="scientific">Candidatus Ruthenibacterium merdavium</name>
    <dbReference type="NCBI Taxonomy" id="2838752"/>
    <lineage>
        <taxon>Bacteria</taxon>
        <taxon>Bacillati</taxon>
        <taxon>Bacillota</taxon>
        <taxon>Clostridia</taxon>
        <taxon>Eubacteriales</taxon>
        <taxon>Oscillospiraceae</taxon>
        <taxon>Ruthenibacterium</taxon>
    </lineage>
</organism>
<comment type="subcellular location">
    <subcellularLocation>
        <location evidence="2 13">Cytoplasm</location>
    </subcellularLocation>
</comment>
<dbReference type="GO" id="GO:0004385">
    <property type="term" value="F:GMP kinase activity"/>
    <property type="evidence" value="ECO:0007669"/>
    <property type="project" value="UniProtKB-UniRule"/>
</dbReference>
<reference evidence="15" key="1">
    <citation type="journal article" date="2021" name="PeerJ">
        <title>Extensive microbial diversity within the chicken gut microbiome revealed by metagenomics and culture.</title>
        <authorList>
            <person name="Gilroy R."/>
            <person name="Ravi A."/>
            <person name="Getino M."/>
            <person name="Pursley I."/>
            <person name="Horton D.L."/>
            <person name="Alikhan N.F."/>
            <person name="Baker D."/>
            <person name="Gharbi K."/>
            <person name="Hall N."/>
            <person name="Watson M."/>
            <person name="Adriaenssens E.M."/>
            <person name="Foster-Nyarko E."/>
            <person name="Jarju S."/>
            <person name="Secka A."/>
            <person name="Antonio M."/>
            <person name="Oren A."/>
            <person name="Chaudhuri R.R."/>
            <person name="La Ragione R."/>
            <person name="Hildebrand F."/>
            <person name="Pallen M.J."/>
        </authorList>
    </citation>
    <scope>NUCLEOTIDE SEQUENCE</scope>
    <source>
        <strain evidence="15">5933</strain>
    </source>
</reference>
<dbReference type="SMART" id="SM00072">
    <property type="entry name" value="GuKc"/>
    <property type="match status" value="1"/>
</dbReference>
<keyword evidence="6 13" id="KW-0963">Cytoplasm</keyword>
<dbReference type="InterPro" id="IPR017665">
    <property type="entry name" value="Guanylate_kinase"/>
</dbReference>
<dbReference type="CDD" id="cd00071">
    <property type="entry name" value="GMPK"/>
    <property type="match status" value="1"/>
</dbReference>
<dbReference type="FunFam" id="3.30.63.10:FF:000005">
    <property type="entry name" value="Guanylate kinase"/>
    <property type="match status" value="1"/>
</dbReference>
<dbReference type="Proteomes" id="UP000823918">
    <property type="component" value="Unassembled WGS sequence"/>
</dbReference>
<dbReference type="EC" id="2.7.4.8" evidence="4 13"/>
<accession>A0A9D2Q565</accession>
<dbReference type="GO" id="GO:0005829">
    <property type="term" value="C:cytosol"/>
    <property type="evidence" value="ECO:0007669"/>
    <property type="project" value="TreeGrafter"/>
</dbReference>
<dbReference type="Pfam" id="PF00625">
    <property type="entry name" value="Guanylate_kin"/>
    <property type="match status" value="1"/>
</dbReference>
<evidence type="ECO:0000256" key="10">
    <source>
        <dbReference type="ARBA" id="ARBA00022840"/>
    </source>
</evidence>
<keyword evidence="7 13" id="KW-0808">Transferase</keyword>
<protein>
    <recommendedName>
        <fullName evidence="5 13">Guanylate kinase</fullName>
        <ecNumber evidence="4 13">2.7.4.8</ecNumber>
    </recommendedName>
    <alternativeName>
        <fullName evidence="11 13">GMP kinase</fullName>
    </alternativeName>
</protein>
<feature type="domain" description="Guanylate kinase-like" evidence="14">
    <location>
        <begin position="5"/>
        <end position="183"/>
    </location>
</feature>
<evidence type="ECO:0000256" key="4">
    <source>
        <dbReference type="ARBA" id="ARBA00012961"/>
    </source>
</evidence>
<evidence type="ECO:0000259" key="14">
    <source>
        <dbReference type="PROSITE" id="PS50052"/>
    </source>
</evidence>
<keyword evidence="10 13" id="KW-0067">ATP-binding</keyword>
<evidence type="ECO:0000313" key="16">
    <source>
        <dbReference type="Proteomes" id="UP000823918"/>
    </source>
</evidence>
<comment type="similarity">
    <text evidence="3 13">Belongs to the guanylate kinase family.</text>
</comment>
<keyword evidence="9 13" id="KW-0418">Kinase</keyword>
<evidence type="ECO:0000256" key="11">
    <source>
        <dbReference type="ARBA" id="ARBA00030128"/>
    </source>
</evidence>